<feature type="domain" description="Butirosin biosynthesis protein H N-terminal" evidence="1">
    <location>
        <begin position="14"/>
        <end position="139"/>
    </location>
</feature>
<name>A0A101P4H9_9ACTN</name>
<sequence>MSPAGDYLHRRGIHCESACQCNILAAGGHEVDEDVVFGLDGGFGFSFYPSSGGAPDIVVGKQAIMPLRAVRLMGVEVGAHTPRSDKGLMKLLESAPAVMARVDLGLLPHWGMAGRTSFGGYFVNVVRAVDGDAFEVSDPAFDAPVVVSADALDAARSSRASPPLNPDWRVYVFGPQRSAPRLDRVGPVAVRNLCREVLKPGSRNLGVPGMRTLASAAMSWPESKHGEVEDVDLAGNVVVRDALSRQMLHLGRQIESFGTGGGLFRPIIGRFLTKVSEAAGDPRYAEPAQLFFESGRIWQTLGAALLERGAADSRGELTSLAQEVADAVRSAAELEKRALSALVTL</sequence>
<dbReference type="Proteomes" id="UP000053127">
    <property type="component" value="Unassembled WGS sequence"/>
</dbReference>
<accession>A0A101P4H9</accession>
<evidence type="ECO:0000313" key="4">
    <source>
        <dbReference type="Proteomes" id="UP000053127"/>
    </source>
</evidence>
<dbReference type="RefSeq" id="WP_067124183.1">
    <property type="nucleotide sequence ID" value="NZ_KQ948212.1"/>
</dbReference>
<reference evidence="3 4" key="1">
    <citation type="submission" date="2015-10" db="EMBL/GenBank/DDBJ databases">
        <title>Draft genome sequence of Streptomyces yokosukanensis DSM 40224, type strain for the species Streptomyces yokosukanensis.</title>
        <authorList>
            <person name="Ruckert C."/>
            <person name="Winkler A."/>
            <person name="Kalinowski J."/>
            <person name="Kampfer P."/>
            <person name="Glaeser S."/>
        </authorList>
    </citation>
    <scope>NUCLEOTIDE SEQUENCE [LARGE SCALE GENOMIC DNA]</scope>
    <source>
        <strain evidence="3 4">DSM 40224</strain>
    </source>
</reference>
<dbReference type="Pfam" id="PF16169">
    <property type="entry name" value="DUF4872"/>
    <property type="match status" value="1"/>
</dbReference>
<evidence type="ECO:0000259" key="1">
    <source>
        <dbReference type="Pfam" id="PF14399"/>
    </source>
</evidence>
<organism evidence="3 4">
    <name type="scientific">Streptomyces yokosukanensis</name>
    <dbReference type="NCBI Taxonomy" id="67386"/>
    <lineage>
        <taxon>Bacteria</taxon>
        <taxon>Bacillati</taxon>
        <taxon>Actinomycetota</taxon>
        <taxon>Actinomycetes</taxon>
        <taxon>Kitasatosporales</taxon>
        <taxon>Streptomycetaceae</taxon>
        <taxon>Streptomyces</taxon>
    </lineage>
</organism>
<keyword evidence="4" id="KW-1185">Reference proteome</keyword>
<dbReference type="AlphaFoldDB" id="A0A101P4H9"/>
<dbReference type="OrthoDB" id="4075615at2"/>
<evidence type="ECO:0008006" key="5">
    <source>
        <dbReference type="Google" id="ProtNLM"/>
    </source>
</evidence>
<feature type="domain" description="DUF4872" evidence="2">
    <location>
        <begin position="151"/>
        <end position="342"/>
    </location>
</feature>
<dbReference type="InterPro" id="IPR032369">
    <property type="entry name" value="DUF4872"/>
</dbReference>
<evidence type="ECO:0000313" key="3">
    <source>
        <dbReference type="EMBL" id="KUN04790.1"/>
    </source>
</evidence>
<dbReference type="InterPro" id="IPR026935">
    <property type="entry name" value="BtrH_N"/>
</dbReference>
<dbReference type="STRING" id="67386.AQI95_18035"/>
<dbReference type="EMBL" id="LMWN01000024">
    <property type="protein sequence ID" value="KUN04790.1"/>
    <property type="molecule type" value="Genomic_DNA"/>
</dbReference>
<proteinExistence type="predicted"/>
<evidence type="ECO:0000259" key="2">
    <source>
        <dbReference type="Pfam" id="PF16169"/>
    </source>
</evidence>
<gene>
    <name evidence="3" type="ORF">AQI95_18035</name>
</gene>
<comment type="caution">
    <text evidence="3">The sequence shown here is derived from an EMBL/GenBank/DDBJ whole genome shotgun (WGS) entry which is preliminary data.</text>
</comment>
<dbReference type="Pfam" id="PF14399">
    <property type="entry name" value="BtrH_N"/>
    <property type="match status" value="1"/>
</dbReference>
<protein>
    <recommendedName>
        <fullName evidence="5">DUF4872 domain-containing protein</fullName>
    </recommendedName>
</protein>